<feature type="signal peptide" evidence="1">
    <location>
        <begin position="1"/>
        <end position="26"/>
    </location>
</feature>
<feature type="domain" description="Calcineurin-like phosphoesterase" evidence="2">
    <location>
        <begin position="61"/>
        <end position="231"/>
    </location>
</feature>
<organism evidence="3 4">
    <name type="scientific">Mangrovibacterium diazotrophicum</name>
    <dbReference type="NCBI Taxonomy" id="1261403"/>
    <lineage>
        <taxon>Bacteria</taxon>
        <taxon>Pseudomonadati</taxon>
        <taxon>Bacteroidota</taxon>
        <taxon>Bacteroidia</taxon>
        <taxon>Marinilabiliales</taxon>
        <taxon>Prolixibacteraceae</taxon>
        <taxon>Mangrovibacterium</taxon>
    </lineage>
</organism>
<dbReference type="SUPFAM" id="SSF56300">
    <property type="entry name" value="Metallo-dependent phosphatases"/>
    <property type="match status" value="1"/>
</dbReference>
<reference evidence="3 4" key="1">
    <citation type="submission" date="2018-09" db="EMBL/GenBank/DDBJ databases">
        <title>Genomic Encyclopedia of Archaeal and Bacterial Type Strains, Phase II (KMG-II): from individual species to whole genera.</title>
        <authorList>
            <person name="Goeker M."/>
        </authorList>
    </citation>
    <scope>NUCLEOTIDE SEQUENCE [LARGE SCALE GENOMIC DNA]</scope>
    <source>
        <strain evidence="3 4">DSM 27148</strain>
    </source>
</reference>
<feature type="chain" id="PRO_5019009618" evidence="1">
    <location>
        <begin position="27"/>
        <end position="272"/>
    </location>
</feature>
<protein>
    <submittedName>
        <fullName evidence="3">Calcineurin-like phosphoesterase family protein</fullName>
    </submittedName>
</protein>
<gene>
    <name evidence="3" type="ORF">BC643_2097</name>
</gene>
<dbReference type="InterPro" id="IPR029052">
    <property type="entry name" value="Metallo-depent_PP-like"/>
</dbReference>
<dbReference type="RefSeq" id="WP_120273011.1">
    <property type="nucleotide sequence ID" value="NZ_RAPN01000001.1"/>
</dbReference>
<keyword evidence="1" id="KW-0732">Signal</keyword>
<dbReference type="Gene3D" id="3.60.21.10">
    <property type="match status" value="1"/>
</dbReference>
<dbReference type="InterPro" id="IPR004843">
    <property type="entry name" value="Calcineurin-like_PHP"/>
</dbReference>
<dbReference type="EMBL" id="RAPN01000001">
    <property type="protein sequence ID" value="RKD91733.1"/>
    <property type="molecule type" value="Genomic_DNA"/>
</dbReference>
<accession>A0A419W8D3</accession>
<dbReference type="Proteomes" id="UP000283387">
    <property type="component" value="Unassembled WGS sequence"/>
</dbReference>
<name>A0A419W8D3_9BACT</name>
<sequence length="272" mass="31700">MKTINYHLRRGLVCCTILLLLSSCELFEYHPYDTQNFSATDVNATNIAEIELQNNHSDTLHFVFTGDTQRYYDETEEFVDNVNKRDDIDFVIHGGDITDFGLSKEYKWMYDILNKLDVPFVTVIGNHDVLGHGKDVYLEVFGDYNFSFISHRTRFICLNTNALEFDYATAVPDFDYMSGFLNDSADVDQTIVVMHAPPNSTEFNNNASPMFNYIIERYKNVRFCIHGHNHKFEINDFFDNGILYYGCEDISRRSYLVFTVTPDSYSYTLEQF</sequence>
<evidence type="ECO:0000259" key="2">
    <source>
        <dbReference type="Pfam" id="PF00149"/>
    </source>
</evidence>
<evidence type="ECO:0000313" key="3">
    <source>
        <dbReference type="EMBL" id="RKD91733.1"/>
    </source>
</evidence>
<dbReference type="GO" id="GO:0016787">
    <property type="term" value="F:hydrolase activity"/>
    <property type="evidence" value="ECO:0007669"/>
    <property type="project" value="InterPro"/>
</dbReference>
<dbReference type="AlphaFoldDB" id="A0A419W8D3"/>
<comment type="caution">
    <text evidence="3">The sequence shown here is derived from an EMBL/GenBank/DDBJ whole genome shotgun (WGS) entry which is preliminary data.</text>
</comment>
<dbReference type="OrthoDB" id="5464520at2"/>
<evidence type="ECO:0000256" key="1">
    <source>
        <dbReference type="SAM" id="SignalP"/>
    </source>
</evidence>
<dbReference type="InterPro" id="IPR051918">
    <property type="entry name" value="STPP_CPPED1"/>
</dbReference>
<proteinExistence type="predicted"/>
<evidence type="ECO:0000313" key="4">
    <source>
        <dbReference type="Proteomes" id="UP000283387"/>
    </source>
</evidence>
<dbReference type="PANTHER" id="PTHR43143">
    <property type="entry name" value="METALLOPHOSPHOESTERASE, CALCINEURIN SUPERFAMILY"/>
    <property type="match status" value="1"/>
</dbReference>
<dbReference type="Pfam" id="PF00149">
    <property type="entry name" value="Metallophos"/>
    <property type="match status" value="1"/>
</dbReference>
<keyword evidence="4" id="KW-1185">Reference proteome</keyword>
<dbReference type="PROSITE" id="PS51257">
    <property type="entry name" value="PROKAR_LIPOPROTEIN"/>
    <property type="match status" value="1"/>
</dbReference>
<dbReference type="PANTHER" id="PTHR43143:SF1">
    <property type="entry name" value="SERINE_THREONINE-PROTEIN PHOSPHATASE CPPED1"/>
    <property type="match status" value="1"/>
</dbReference>